<accession>A0A834TJI9</accession>
<dbReference type="EMBL" id="JAAIUW010000007">
    <property type="protein sequence ID" value="KAF7823303.1"/>
    <property type="molecule type" value="Genomic_DNA"/>
</dbReference>
<gene>
    <name evidence="2" type="ORF">G2W53_021447</name>
</gene>
<dbReference type="PANTHER" id="PTHR46033:SF8">
    <property type="entry name" value="PROTEIN MAINTENANCE OF MERISTEMS-LIKE"/>
    <property type="match status" value="1"/>
</dbReference>
<evidence type="ECO:0000313" key="3">
    <source>
        <dbReference type="Proteomes" id="UP000634136"/>
    </source>
</evidence>
<evidence type="ECO:0000259" key="1">
    <source>
        <dbReference type="Pfam" id="PF10536"/>
    </source>
</evidence>
<dbReference type="AlphaFoldDB" id="A0A834TJI9"/>
<dbReference type="PANTHER" id="PTHR46033">
    <property type="entry name" value="PROTEIN MAIN-LIKE 2"/>
    <property type="match status" value="1"/>
</dbReference>
<proteinExistence type="predicted"/>
<dbReference type="Pfam" id="PF10536">
    <property type="entry name" value="PMD"/>
    <property type="match status" value="1"/>
</dbReference>
<protein>
    <submittedName>
        <fullName evidence="2">Serine/threonine-protein phosphatase 7 long form-like protein</fullName>
    </submittedName>
</protein>
<feature type="domain" description="Aminotransferase-like plant mobile" evidence="1">
    <location>
        <begin position="63"/>
        <end position="261"/>
    </location>
</feature>
<dbReference type="OrthoDB" id="1936739at2759"/>
<organism evidence="2 3">
    <name type="scientific">Senna tora</name>
    <dbReference type="NCBI Taxonomy" id="362788"/>
    <lineage>
        <taxon>Eukaryota</taxon>
        <taxon>Viridiplantae</taxon>
        <taxon>Streptophyta</taxon>
        <taxon>Embryophyta</taxon>
        <taxon>Tracheophyta</taxon>
        <taxon>Spermatophyta</taxon>
        <taxon>Magnoliopsida</taxon>
        <taxon>eudicotyledons</taxon>
        <taxon>Gunneridae</taxon>
        <taxon>Pentapetalae</taxon>
        <taxon>rosids</taxon>
        <taxon>fabids</taxon>
        <taxon>Fabales</taxon>
        <taxon>Fabaceae</taxon>
        <taxon>Caesalpinioideae</taxon>
        <taxon>Cassia clade</taxon>
        <taxon>Senna</taxon>
    </lineage>
</organism>
<evidence type="ECO:0000313" key="2">
    <source>
        <dbReference type="EMBL" id="KAF7823303.1"/>
    </source>
</evidence>
<dbReference type="Proteomes" id="UP000634136">
    <property type="component" value="Unassembled WGS sequence"/>
</dbReference>
<dbReference type="GO" id="GO:0010073">
    <property type="term" value="P:meristem maintenance"/>
    <property type="evidence" value="ECO:0007669"/>
    <property type="project" value="InterPro"/>
</dbReference>
<sequence>MASRREVIKPGPIDGSLLTRQAQHISQQVWNVDENRLLRPRRCCHVADGRPPPAIVPLLIRAGFYGVSRVGTFQYNQGLISALVERWRPETHTFHFPQGECTIILQDVAMQLGLRCDGLVVTGYTNFNYKLLCRELLGVVPSDHVLAGQRVSMLWLSDQFNVTPHANAPQMYLEQYARAYILRLIGGYLMPDKTSTHCCLMYLNMLRDFDACGAYSWGSAVLSYLYRELCKATKPDTQDIGGCLSLLHLWAWDRFPKLAPSMPPP</sequence>
<comment type="caution">
    <text evidence="2">The sequence shown here is derived from an EMBL/GenBank/DDBJ whole genome shotgun (WGS) entry which is preliminary data.</text>
</comment>
<keyword evidence="3" id="KW-1185">Reference proteome</keyword>
<dbReference type="InterPro" id="IPR044824">
    <property type="entry name" value="MAIN-like"/>
</dbReference>
<reference evidence="2" key="1">
    <citation type="submission" date="2020-09" db="EMBL/GenBank/DDBJ databases">
        <title>Genome-Enabled Discovery of Anthraquinone Biosynthesis in Senna tora.</title>
        <authorList>
            <person name="Kang S.-H."/>
            <person name="Pandey R.P."/>
            <person name="Lee C.-M."/>
            <person name="Sim J.-S."/>
            <person name="Jeong J.-T."/>
            <person name="Choi B.-S."/>
            <person name="Jung M."/>
            <person name="Ginzburg D."/>
            <person name="Zhao K."/>
            <person name="Won S.Y."/>
            <person name="Oh T.-J."/>
            <person name="Yu Y."/>
            <person name="Kim N.-H."/>
            <person name="Lee O.R."/>
            <person name="Lee T.-H."/>
            <person name="Bashyal P."/>
            <person name="Kim T.-S."/>
            <person name="Lee W.-H."/>
            <person name="Kawkins C."/>
            <person name="Kim C.-K."/>
            <person name="Kim J.S."/>
            <person name="Ahn B.O."/>
            <person name="Rhee S.Y."/>
            <person name="Sohng J.K."/>
        </authorList>
    </citation>
    <scope>NUCLEOTIDE SEQUENCE</scope>
    <source>
        <tissue evidence="2">Leaf</tissue>
    </source>
</reference>
<name>A0A834TJI9_9FABA</name>
<dbReference type="InterPro" id="IPR019557">
    <property type="entry name" value="AminoTfrase-like_pln_mobile"/>
</dbReference>